<dbReference type="AlphaFoldDB" id="A0A075ULQ8"/>
<dbReference type="Pfam" id="PF03704">
    <property type="entry name" value="BTAD"/>
    <property type="match status" value="1"/>
</dbReference>
<accession>A0A075ULQ8</accession>
<dbReference type="GO" id="GO:0003677">
    <property type="term" value="F:DNA binding"/>
    <property type="evidence" value="ECO:0007669"/>
    <property type="project" value="UniProtKB-UniRule"/>
</dbReference>
<keyword evidence="5" id="KW-0802">TPR repeat</keyword>
<dbReference type="Gene3D" id="1.10.10.10">
    <property type="entry name" value="Winged helix-like DNA-binding domain superfamily/Winged helix DNA-binding domain"/>
    <property type="match status" value="1"/>
</dbReference>
<dbReference type="SMART" id="SM00862">
    <property type="entry name" value="Trans_reg_C"/>
    <property type="match status" value="1"/>
</dbReference>
<evidence type="ECO:0000259" key="7">
    <source>
        <dbReference type="PROSITE" id="PS51755"/>
    </source>
</evidence>
<keyword evidence="9" id="KW-1185">Reference proteome</keyword>
<keyword evidence="2" id="KW-0805">Transcription regulation</keyword>
<dbReference type="EMBL" id="CP008953">
    <property type="protein sequence ID" value="AIG73351.1"/>
    <property type="molecule type" value="Genomic_DNA"/>
</dbReference>
<dbReference type="InterPro" id="IPR001867">
    <property type="entry name" value="OmpR/PhoB-type_DNA-bd"/>
</dbReference>
<protein>
    <recommendedName>
        <fullName evidence="7">OmpR/PhoB-type domain-containing protein</fullName>
    </recommendedName>
</protein>
<evidence type="ECO:0000313" key="9">
    <source>
        <dbReference type="Proteomes" id="UP000028492"/>
    </source>
</evidence>
<dbReference type="HOGENOM" id="CLU_004665_2_0_11"/>
<evidence type="ECO:0000313" key="8">
    <source>
        <dbReference type="EMBL" id="AIG73351.1"/>
    </source>
</evidence>
<dbReference type="PROSITE" id="PS50005">
    <property type="entry name" value="TPR"/>
    <property type="match status" value="1"/>
</dbReference>
<gene>
    <name evidence="8" type="ORF">AJAP_02105</name>
</gene>
<dbReference type="STRING" id="208439.AJAP_02105"/>
<dbReference type="PROSITE" id="PS51755">
    <property type="entry name" value="OMPR_PHOB"/>
    <property type="match status" value="1"/>
</dbReference>
<dbReference type="RefSeq" id="WP_038507775.1">
    <property type="nucleotide sequence ID" value="NZ_CP008953.1"/>
</dbReference>
<dbReference type="GO" id="GO:0006355">
    <property type="term" value="P:regulation of DNA-templated transcription"/>
    <property type="evidence" value="ECO:0007669"/>
    <property type="project" value="InterPro"/>
</dbReference>
<reference evidence="8 9" key="1">
    <citation type="journal article" date="2014" name="J. Biotechnol.">
        <title>Complete genome sequence of the actinobacterium Amycolatopsis japonica MG417-CF17(T) (=DSM 44213T) producing (S,S)-N,N'-ethylenediaminedisuccinic acid.</title>
        <authorList>
            <person name="Stegmann E."/>
            <person name="Albersmeier A."/>
            <person name="Spohn M."/>
            <person name="Gert H."/>
            <person name="Weber T."/>
            <person name="Wohlleben W."/>
            <person name="Kalinowski J."/>
            <person name="Ruckert C."/>
        </authorList>
    </citation>
    <scope>NUCLEOTIDE SEQUENCE [LARGE SCALE GENOMIC DNA]</scope>
    <source>
        <strain evidence="9">MG417-CF17 (DSM 44213)</strain>
    </source>
</reference>
<feature type="domain" description="OmpR/PhoB-type" evidence="7">
    <location>
        <begin position="1"/>
        <end position="104"/>
    </location>
</feature>
<dbReference type="KEGG" id="aja:AJAP_02105"/>
<dbReference type="SMART" id="SM01043">
    <property type="entry name" value="BTAD"/>
    <property type="match status" value="1"/>
</dbReference>
<dbReference type="SMART" id="SM00028">
    <property type="entry name" value="TPR"/>
    <property type="match status" value="3"/>
</dbReference>
<dbReference type="SUPFAM" id="SSF48452">
    <property type="entry name" value="TPR-like"/>
    <property type="match status" value="2"/>
</dbReference>
<dbReference type="Proteomes" id="UP000028492">
    <property type="component" value="Chromosome"/>
</dbReference>
<dbReference type="Gene3D" id="3.40.50.300">
    <property type="entry name" value="P-loop containing nucleotide triphosphate hydrolases"/>
    <property type="match status" value="1"/>
</dbReference>
<dbReference type="InterPro" id="IPR011990">
    <property type="entry name" value="TPR-like_helical_dom_sf"/>
</dbReference>
<evidence type="ECO:0000256" key="1">
    <source>
        <dbReference type="ARBA" id="ARBA00005820"/>
    </source>
</evidence>
<dbReference type="CDD" id="cd15831">
    <property type="entry name" value="BTAD"/>
    <property type="match status" value="1"/>
</dbReference>
<dbReference type="PANTHER" id="PTHR35807">
    <property type="entry name" value="TRANSCRIPTIONAL REGULATOR REDD-RELATED"/>
    <property type="match status" value="1"/>
</dbReference>
<dbReference type="GO" id="GO:0000160">
    <property type="term" value="P:phosphorelay signal transduction system"/>
    <property type="evidence" value="ECO:0007669"/>
    <property type="project" value="InterPro"/>
</dbReference>
<dbReference type="eggNOG" id="COG3903">
    <property type="taxonomic scope" value="Bacteria"/>
</dbReference>
<dbReference type="InterPro" id="IPR027417">
    <property type="entry name" value="P-loop_NTPase"/>
</dbReference>
<proteinExistence type="inferred from homology"/>
<keyword evidence="4" id="KW-0804">Transcription</keyword>
<organism evidence="8 9">
    <name type="scientific">Amycolatopsis japonica</name>
    <dbReference type="NCBI Taxonomy" id="208439"/>
    <lineage>
        <taxon>Bacteria</taxon>
        <taxon>Bacillati</taxon>
        <taxon>Actinomycetota</taxon>
        <taxon>Actinomycetes</taxon>
        <taxon>Pseudonocardiales</taxon>
        <taxon>Pseudonocardiaceae</taxon>
        <taxon>Amycolatopsis</taxon>
        <taxon>Amycolatopsis japonica group</taxon>
    </lineage>
</organism>
<evidence type="ECO:0000256" key="3">
    <source>
        <dbReference type="ARBA" id="ARBA00023125"/>
    </source>
</evidence>
<dbReference type="InterPro" id="IPR016032">
    <property type="entry name" value="Sig_transdc_resp-reg_C-effctor"/>
</dbReference>
<dbReference type="eggNOG" id="COG3629">
    <property type="taxonomic scope" value="Bacteria"/>
</dbReference>
<dbReference type="InterPro" id="IPR051677">
    <property type="entry name" value="AfsR-DnrI-RedD_regulator"/>
</dbReference>
<dbReference type="PANTHER" id="PTHR35807:SF1">
    <property type="entry name" value="TRANSCRIPTIONAL REGULATOR REDD"/>
    <property type="match status" value="1"/>
</dbReference>
<feature type="DNA-binding region" description="OmpR/PhoB-type" evidence="6">
    <location>
        <begin position="1"/>
        <end position="104"/>
    </location>
</feature>
<name>A0A075ULQ8_9PSEU</name>
<evidence type="ECO:0000256" key="5">
    <source>
        <dbReference type="PROSITE-ProRule" id="PRU00339"/>
    </source>
</evidence>
<dbReference type="Pfam" id="PF00486">
    <property type="entry name" value="Trans_reg_C"/>
    <property type="match status" value="1"/>
</dbReference>
<keyword evidence="3 6" id="KW-0238">DNA-binding</keyword>
<dbReference type="SUPFAM" id="SSF46894">
    <property type="entry name" value="C-terminal effector domain of the bipartite response regulators"/>
    <property type="match status" value="1"/>
</dbReference>
<evidence type="ECO:0000256" key="6">
    <source>
        <dbReference type="PROSITE-ProRule" id="PRU01091"/>
    </source>
</evidence>
<dbReference type="Gene3D" id="1.25.40.10">
    <property type="entry name" value="Tetratricopeptide repeat domain"/>
    <property type="match status" value="2"/>
</dbReference>
<evidence type="ECO:0000256" key="4">
    <source>
        <dbReference type="ARBA" id="ARBA00023163"/>
    </source>
</evidence>
<dbReference type="SUPFAM" id="SSF52540">
    <property type="entry name" value="P-loop containing nucleoside triphosphate hydrolases"/>
    <property type="match status" value="1"/>
</dbReference>
<feature type="repeat" description="TPR" evidence="5">
    <location>
        <begin position="757"/>
        <end position="790"/>
    </location>
</feature>
<dbReference type="InterPro" id="IPR019734">
    <property type="entry name" value="TPR_rpt"/>
</dbReference>
<comment type="similarity">
    <text evidence="1">Belongs to the AfsR/DnrI/RedD regulatory family.</text>
</comment>
<dbReference type="InterPro" id="IPR005158">
    <property type="entry name" value="BTAD"/>
</dbReference>
<evidence type="ECO:0000256" key="2">
    <source>
        <dbReference type="ARBA" id="ARBA00023015"/>
    </source>
</evidence>
<dbReference type="InterPro" id="IPR036388">
    <property type="entry name" value="WH-like_DNA-bd_sf"/>
</dbReference>
<dbReference type="PRINTS" id="PR00364">
    <property type="entry name" value="DISEASERSIST"/>
</dbReference>
<sequence length="929" mass="100651">MAESGSPARFQLLGPVRLLDGDRPVPVGGPGVRGLLALLALKVNKVVALDEIIDALWGHDPPATARTIVHGNVSHLRRVLRGIQGDHPDGAQIRTTPPGYQLTVEPERIDVHRARSLLERASTEEPEKASELLAEALSLWQGPALAGVPSSVRAPELEDLRLAVHGARVDADLELGRHAELIVELSPLVRAAPLAERTAGQLMRALYHAGRRGDALELYRTVSRATLRTLGVEPGADLRWLHERVLNDDLPVKVVAEPKPEAGPVQQLPPAVPNLAGREADLAWLDELAERAEAGETAVGVVTGTAGIGKSSLVVWWAHRAARRFPDGILFAALRGFDPHHPPLEPAELLTQFLLGLGVPAEGVPEQVHERVALYRSMIAGRRMLVILDNARSADQVRPLLPPGSRSMTLVTSRSRLDGLAVSNAAKLRVLGTLAPGDAVRLIEELAGPAGYDLNHALARLCGYLPLALRIAGARLAASAQWSAQDLVDELGNERTRLAALDVEGPDDGVRAAFDVSFRGLPAEVANTFLRLGVVQCVSAGSHLTAAIGGITVAEARRHLRVLAAHNLLAETGRDSFVPHDLVRLFLRELAENELDEADREDVLSRSVRFYQAVADRARRKMLRIVDPLDFTAVLTDAQTPPIGSFDEAQDWFTAEWENLLEVLEAARAAGRHDDVWRLARVAHTYRAVYPLLDEWTRLVGIGLEAAERSGDVLGQCWMLISRCAIALTFELPQGCLADAERALELASAIGDDRLMVSANIHLGSALTLLGRYDEAIGTLRRAVEETERTGDLELRGQALNNCAEAEKRAGRFIEAIGHQIASLEIDRTLGDDSYVVVSLNNLAELSMRIGELAAAERYVWEAVDLTISRRFVLQEGVLRLTLGRVLRAGSDVDGAREQFALALKILADANPKLAGLVRAELTDLGESP</sequence>